<dbReference type="Proteomes" id="UP000030649">
    <property type="component" value="Unassembled WGS sequence"/>
</dbReference>
<dbReference type="STRING" id="1238424.J07HQW1_02832"/>
<sequence length="53" mass="6171">MINSVTQLYTLYLAFGLPLLLIQTYFYMLFAFSLSHSAHLRRPQFGCHKDTTT</sequence>
<feature type="transmembrane region" description="Helical" evidence="1">
    <location>
        <begin position="12"/>
        <end position="34"/>
    </location>
</feature>
<keyword evidence="1" id="KW-1133">Transmembrane helix</keyword>
<organism evidence="2 3">
    <name type="scientific">Haloquadratum walsbyi J07HQW1</name>
    <dbReference type="NCBI Taxonomy" id="1238424"/>
    <lineage>
        <taxon>Archaea</taxon>
        <taxon>Methanobacteriati</taxon>
        <taxon>Methanobacteriota</taxon>
        <taxon>Stenosarchaea group</taxon>
        <taxon>Halobacteria</taxon>
        <taxon>Halobacteriales</taxon>
        <taxon>Haloferacaceae</taxon>
        <taxon>Haloquadratum</taxon>
    </lineage>
</organism>
<reference evidence="2 3" key="1">
    <citation type="journal article" date="2013" name="PLoS ONE">
        <title>Assembly-driven community genomics of a hypersaline microbial ecosystem.</title>
        <authorList>
            <person name="Podell S."/>
            <person name="Ugalde J.A."/>
            <person name="Narasingarao P."/>
            <person name="Banfield J.F."/>
            <person name="Heidelberg K.B."/>
            <person name="Allen E.E."/>
        </authorList>
    </citation>
    <scope>NUCLEOTIDE SEQUENCE [LARGE SCALE GENOMIC DNA]</scope>
    <source>
        <strain evidence="3">J07HQW1</strain>
    </source>
</reference>
<evidence type="ECO:0000313" key="2">
    <source>
        <dbReference type="EMBL" id="ERG92784.1"/>
    </source>
</evidence>
<dbReference type="AlphaFoldDB" id="U1MRN3"/>
<keyword evidence="1" id="KW-0812">Transmembrane</keyword>
<accession>U1MRN3</accession>
<name>U1MRN3_9EURY</name>
<keyword evidence="1" id="KW-0472">Membrane</keyword>
<gene>
    <name evidence="2" type="ORF">J07HQW1_02832</name>
</gene>
<proteinExistence type="predicted"/>
<evidence type="ECO:0000256" key="1">
    <source>
        <dbReference type="SAM" id="Phobius"/>
    </source>
</evidence>
<evidence type="ECO:0000313" key="3">
    <source>
        <dbReference type="Proteomes" id="UP000030649"/>
    </source>
</evidence>
<dbReference type="HOGENOM" id="CLU_3057053_0_0_2"/>
<dbReference type="EMBL" id="KE356560">
    <property type="protein sequence ID" value="ERG92784.1"/>
    <property type="molecule type" value="Genomic_DNA"/>
</dbReference>
<protein>
    <submittedName>
        <fullName evidence="2">Uncharacterized protein</fullName>
    </submittedName>
</protein>